<dbReference type="Proteomes" id="UP000830375">
    <property type="component" value="Unassembled WGS sequence"/>
</dbReference>
<organism evidence="1 2">
    <name type="scientific">Labeo rohita</name>
    <name type="common">Indian major carp</name>
    <name type="synonym">Cyprinus rohita</name>
    <dbReference type="NCBI Taxonomy" id="84645"/>
    <lineage>
        <taxon>Eukaryota</taxon>
        <taxon>Metazoa</taxon>
        <taxon>Chordata</taxon>
        <taxon>Craniata</taxon>
        <taxon>Vertebrata</taxon>
        <taxon>Euteleostomi</taxon>
        <taxon>Actinopterygii</taxon>
        <taxon>Neopterygii</taxon>
        <taxon>Teleostei</taxon>
        <taxon>Ostariophysi</taxon>
        <taxon>Cypriniformes</taxon>
        <taxon>Cyprinidae</taxon>
        <taxon>Labeoninae</taxon>
        <taxon>Labeonini</taxon>
        <taxon>Labeo</taxon>
    </lineage>
</organism>
<keyword evidence="2" id="KW-1185">Reference proteome</keyword>
<accession>A0ABQ8L552</accession>
<protein>
    <submittedName>
        <fullName evidence="1">Nucleic-acid-binding protein from transposon X-element</fullName>
    </submittedName>
</protein>
<proteinExistence type="predicted"/>
<comment type="caution">
    <text evidence="1">The sequence shown here is derived from an EMBL/GenBank/DDBJ whole genome shotgun (WGS) entry which is preliminary data.</text>
</comment>
<evidence type="ECO:0000313" key="1">
    <source>
        <dbReference type="EMBL" id="KAI2645876.1"/>
    </source>
</evidence>
<reference evidence="1 2" key="1">
    <citation type="submission" date="2022-01" db="EMBL/GenBank/DDBJ databases">
        <title>A high-quality chromosome-level genome assembly of rohu carp, Labeo rohita.</title>
        <authorList>
            <person name="Arick M.A. II"/>
            <person name="Hsu C.-Y."/>
            <person name="Magbanua Z."/>
            <person name="Pechanova O."/>
            <person name="Grover C."/>
            <person name="Miller E."/>
            <person name="Thrash A."/>
            <person name="Ezzel L."/>
            <person name="Alam S."/>
            <person name="Benzie J."/>
            <person name="Hamilton M."/>
            <person name="Karsi A."/>
            <person name="Lawrence M.L."/>
            <person name="Peterson D.G."/>
        </authorList>
    </citation>
    <scope>NUCLEOTIDE SEQUENCE [LARGE SCALE GENOMIC DNA]</scope>
    <source>
        <strain evidence="2">BAU-BD-2019</strain>
        <tissue evidence="1">Blood</tissue>
    </source>
</reference>
<gene>
    <name evidence="1" type="ORF">H4Q32_025209</name>
</gene>
<name>A0ABQ8L552_LABRO</name>
<dbReference type="EMBL" id="JACTAM010002123">
    <property type="protein sequence ID" value="KAI2645876.1"/>
    <property type="molecule type" value="Genomic_DNA"/>
</dbReference>
<evidence type="ECO:0000313" key="2">
    <source>
        <dbReference type="Proteomes" id="UP000830375"/>
    </source>
</evidence>
<sequence length="269" mass="30059">MKLRGNRAVRRKMCQEDDLRVLVKFKEGSDINDVGLCALTYGLKKALGDIEMAKILRDGRLLIKCKNIGQRDKALKIQSVCKKEVGEVRKFGEWGTKGVISGIPLGEKLVELRKVIKGGTVVSVKRLQANRNGEKLDSTSVLLGFKEQVLPERVMIGYMSFYVREYVPPPIRCNKCQRYGHIAKVCKGKQRCGKCGGEHEYGKCSDRDERKCRNCGGDHTAAYGGCPVRKRAVEVQQIRTARNLSYAEAVKSVERDRKEGGAKGNPNAR</sequence>